<comment type="caution">
    <text evidence="2">The sequence shown here is derived from an EMBL/GenBank/DDBJ whole genome shotgun (WGS) entry which is preliminary data.</text>
</comment>
<evidence type="ECO:0000256" key="1">
    <source>
        <dbReference type="SAM" id="MobiDB-lite"/>
    </source>
</evidence>
<organism evidence="2 3">
    <name type="scientific">Bradyrhizobium niftali</name>
    <dbReference type="NCBI Taxonomy" id="2560055"/>
    <lineage>
        <taxon>Bacteria</taxon>
        <taxon>Pseudomonadati</taxon>
        <taxon>Pseudomonadota</taxon>
        <taxon>Alphaproteobacteria</taxon>
        <taxon>Hyphomicrobiales</taxon>
        <taxon>Nitrobacteraceae</taxon>
        <taxon>Bradyrhizobium</taxon>
    </lineage>
</organism>
<feature type="region of interest" description="Disordered" evidence="1">
    <location>
        <begin position="37"/>
        <end position="64"/>
    </location>
</feature>
<dbReference type="EMBL" id="SPQT01000025">
    <property type="protein sequence ID" value="TFV43153.1"/>
    <property type="molecule type" value="Genomic_DNA"/>
</dbReference>
<dbReference type="RefSeq" id="WP_135177772.1">
    <property type="nucleotide sequence ID" value="NZ_SPQT01000025.1"/>
</dbReference>
<proteinExistence type="predicted"/>
<keyword evidence="3" id="KW-1185">Reference proteome</keyword>
<sequence length="150" mass="15992">MTSKTIRRIPTQASVVFGALLIALAISGRSAQAQLGRTTAPVSGGTGVASQPPNAFQGMTGTYAPPHKTPDGRACITVHPMTRAQIVNPRIIDQIVIINNICGQSIKVRVCYAGSNDCINVPLGGYERLQRTLGVGAGSTSFRYEYRELY</sequence>
<evidence type="ECO:0000313" key="2">
    <source>
        <dbReference type="EMBL" id="TFV43153.1"/>
    </source>
</evidence>
<evidence type="ECO:0000313" key="3">
    <source>
        <dbReference type="Proteomes" id="UP000297966"/>
    </source>
</evidence>
<dbReference type="AlphaFoldDB" id="A0A4Y9LMB1"/>
<protein>
    <submittedName>
        <fullName evidence="2">Uncharacterized protein</fullName>
    </submittedName>
</protein>
<accession>A0A4Y9LMB1</accession>
<name>A0A4Y9LMB1_9BRAD</name>
<reference evidence="2 3" key="1">
    <citation type="submission" date="2019-03" db="EMBL/GenBank/DDBJ databases">
        <title>Bradyrhizobium diversity isolated from nodules of Chamaecrista fasciculata.</title>
        <authorList>
            <person name="Klepa M.S."/>
            <person name="Urquiaga M.O."/>
            <person name="Hungria M."/>
            <person name="Delamuta J.R."/>
        </authorList>
    </citation>
    <scope>NUCLEOTIDE SEQUENCE [LARGE SCALE GENOMIC DNA]</scope>
    <source>
        <strain evidence="2 3">CNPSo 3448</strain>
    </source>
</reference>
<dbReference type="Proteomes" id="UP000297966">
    <property type="component" value="Unassembled WGS sequence"/>
</dbReference>
<dbReference type="OrthoDB" id="8239359at2"/>
<gene>
    <name evidence="2" type="ORF">E4K65_33520</name>
</gene>
<feature type="compositionally biased region" description="Polar residues" evidence="1">
    <location>
        <begin position="48"/>
        <end position="60"/>
    </location>
</feature>